<dbReference type="OrthoDB" id="5148485at2"/>
<feature type="transmembrane region" description="Helical" evidence="2">
    <location>
        <begin position="48"/>
        <end position="72"/>
    </location>
</feature>
<feature type="region of interest" description="Disordered" evidence="1">
    <location>
        <begin position="132"/>
        <end position="164"/>
    </location>
</feature>
<evidence type="ECO:0000256" key="1">
    <source>
        <dbReference type="SAM" id="MobiDB-lite"/>
    </source>
</evidence>
<protein>
    <submittedName>
        <fullName evidence="3">Putative Holin-X, holin superfamily III</fullName>
    </submittedName>
</protein>
<evidence type="ECO:0000256" key="2">
    <source>
        <dbReference type="SAM" id="Phobius"/>
    </source>
</evidence>
<feature type="compositionally biased region" description="Basic and acidic residues" evidence="1">
    <location>
        <begin position="134"/>
        <end position="143"/>
    </location>
</feature>
<keyword evidence="2" id="KW-1133">Transmembrane helix</keyword>
<proteinExistence type="predicted"/>
<dbReference type="EMBL" id="LT629776">
    <property type="protein sequence ID" value="SDS91816.1"/>
    <property type="molecule type" value="Genomic_DNA"/>
</dbReference>
<gene>
    <name evidence="3" type="ORF">SAMN04489860_2708</name>
</gene>
<name>A0A1H1W5S3_9CELL</name>
<dbReference type="RefSeq" id="WP_052366782.1">
    <property type="nucleotide sequence ID" value="NZ_LT629776.1"/>
</dbReference>
<accession>A0A1H1W5S3</accession>
<organism evidence="3 4">
    <name type="scientific">Paraoerskovia marina</name>
    <dbReference type="NCBI Taxonomy" id="545619"/>
    <lineage>
        <taxon>Bacteria</taxon>
        <taxon>Bacillati</taxon>
        <taxon>Actinomycetota</taxon>
        <taxon>Actinomycetes</taxon>
        <taxon>Micrococcales</taxon>
        <taxon>Cellulomonadaceae</taxon>
        <taxon>Paraoerskovia</taxon>
    </lineage>
</organism>
<dbReference type="Proteomes" id="UP000185663">
    <property type="component" value="Chromosome I"/>
</dbReference>
<dbReference type="Pfam" id="PF07332">
    <property type="entry name" value="Phage_holin_3_6"/>
    <property type="match status" value="1"/>
</dbReference>
<dbReference type="STRING" id="545619.SAMN04489860_2708"/>
<dbReference type="AlphaFoldDB" id="A0A1H1W5S3"/>
<evidence type="ECO:0000313" key="4">
    <source>
        <dbReference type="Proteomes" id="UP000185663"/>
    </source>
</evidence>
<feature type="transmembrane region" description="Helical" evidence="2">
    <location>
        <begin position="84"/>
        <end position="104"/>
    </location>
</feature>
<evidence type="ECO:0000313" key="3">
    <source>
        <dbReference type="EMBL" id="SDS91816.1"/>
    </source>
</evidence>
<sequence length="164" mass="17229">MSDWDDGTEPPKPTIGKLVEQLTEQTTRLIKAEIALAKHELTTKATNAGIGIALFVVAGVLALYALGWLLFSAYAGLAVAMPEWLAALVLGVVLLLIIAVLALVGKTRLQKGLPPKPEAAMASVQEDIAAVKGGDAKTARPTDEADTEDGLTATARTEKKVDDK</sequence>
<dbReference type="InterPro" id="IPR009937">
    <property type="entry name" value="Phage_holin_3_6"/>
</dbReference>
<keyword evidence="4" id="KW-1185">Reference proteome</keyword>
<keyword evidence="2" id="KW-0812">Transmembrane</keyword>
<reference evidence="3 4" key="1">
    <citation type="submission" date="2016-10" db="EMBL/GenBank/DDBJ databases">
        <authorList>
            <person name="de Groot N.N."/>
        </authorList>
    </citation>
    <scope>NUCLEOTIDE SEQUENCE [LARGE SCALE GENOMIC DNA]</scope>
    <source>
        <strain evidence="3 4">DSM 22126</strain>
    </source>
</reference>
<keyword evidence="2" id="KW-0472">Membrane</keyword>
<dbReference type="eggNOG" id="ENOG5032SHV">
    <property type="taxonomic scope" value="Bacteria"/>
</dbReference>